<evidence type="ECO:0000259" key="1">
    <source>
        <dbReference type="Pfam" id="PF06985"/>
    </source>
</evidence>
<evidence type="ECO:0000313" key="3">
    <source>
        <dbReference type="Proteomes" id="UP001369815"/>
    </source>
</evidence>
<evidence type="ECO:0000313" key="2">
    <source>
        <dbReference type="EMBL" id="KAK6952892.1"/>
    </source>
</evidence>
<keyword evidence="3" id="KW-1185">Reference proteome</keyword>
<feature type="domain" description="Heterokaryon incompatibility" evidence="1">
    <location>
        <begin position="45"/>
        <end position="218"/>
    </location>
</feature>
<comment type="caution">
    <text evidence="2">The sequence shown here is derived from an EMBL/GenBank/DDBJ whole genome shotgun (WGS) entry which is preliminary data.</text>
</comment>
<dbReference type="Proteomes" id="UP001369815">
    <property type="component" value="Unassembled WGS sequence"/>
</dbReference>
<name>A0AAX6ML41_9PEZI</name>
<dbReference type="PANTHER" id="PTHR24148">
    <property type="entry name" value="ANKYRIN REPEAT DOMAIN-CONTAINING PROTEIN 39 HOMOLOG-RELATED"/>
    <property type="match status" value="1"/>
</dbReference>
<organism evidence="2 3">
    <name type="scientific">Daldinia eschscholtzii</name>
    <dbReference type="NCBI Taxonomy" id="292717"/>
    <lineage>
        <taxon>Eukaryota</taxon>
        <taxon>Fungi</taxon>
        <taxon>Dikarya</taxon>
        <taxon>Ascomycota</taxon>
        <taxon>Pezizomycotina</taxon>
        <taxon>Sordariomycetes</taxon>
        <taxon>Xylariomycetidae</taxon>
        <taxon>Xylariales</taxon>
        <taxon>Hypoxylaceae</taxon>
        <taxon>Daldinia</taxon>
    </lineage>
</organism>
<proteinExistence type="predicted"/>
<dbReference type="AlphaFoldDB" id="A0AAX6ML41"/>
<dbReference type="Pfam" id="PF06985">
    <property type="entry name" value="HET"/>
    <property type="match status" value="1"/>
</dbReference>
<gene>
    <name evidence="2" type="ORF">Daesc_005189</name>
</gene>
<reference evidence="2 3" key="1">
    <citation type="journal article" date="2024" name="Front Chem Biol">
        <title>Unveiling the potential of Daldinia eschscholtzii MFLUCC 19-0629 through bioactivity and bioinformatics studies for enhanced sustainable agriculture production.</title>
        <authorList>
            <person name="Brooks S."/>
            <person name="Weaver J.A."/>
            <person name="Klomchit A."/>
            <person name="Alharthi S.A."/>
            <person name="Onlamun T."/>
            <person name="Nurani R."/>
            <person name="Vong T.K."/>
            <person name="Alberti F."/>
            <person name="Greco C."/>
        </authorList>
    </citation>
    <scope>NUCLEOTIDE SEQUENCE [LARGE SCALE GENOMIC DNA]</scope>
    <source>
        <strain evidence="2">MFLUCC 19-0629</strain>
    </source>
</reference>
<protein>
    <recommendedName>
        <fullName evidence="1">Heterokaryon incompatibility domain-containing protein</fullName>
    </recommendedName>
</protein>
<dbReference type="InterPro" id="IPR010730">
    <property type="entry name" value="HET"/>
</dbReference>
<dbReference type="PANTHER" id="PTHR24148:SF64">
    <property type="entry name" value="HETEROKARYON INCOMPATIBILITY DOMAIN-CONTAINING PROTEIN"/>
    <property type="match status" value="1"/>
</dbReference>
<dbReference type="EMBL" id="JBANMG010000005">
    <property type="protein sequence ID" value="KAK6952892.1"/>
    <property type="molecule type" value="Genomic_DNA"/>
</dbReference>
<sequence>MTRYRYSPLSGQNHIRLATLHPGKFEDDIFISFQTSTFPNTTSSYEALSYVWGSDKNSLQVYVKGAGPASTNKPQDVEQTEFDHIPITRNLDIVLRHLRYAEAPRVVWIDALCINQEDDVEKGPQVAMMSEIYRLAGRVVAWLGAEENDSSHAMYLLSYLGSQVEVDIASRKMVPAAGCSDPAVGNLDVPLPLRNEDIRSVYHLLCRKWFERLWIRQEIYLAGPEAVVMCGLSQVKWSIFRRGLMCAYIKPPAVLEYTDRYVARFRFLEGFIFHEPILYLVDVRYVFNSAQCHDPRDRLYAIWAFFTDVEKALVPPPDYTQPYEKLYATVVRNFIARFGSLNSLSECELQQDGKCPSWVPDWSKPFAGFYLSGLAMGFRQFGAWYEFPEPEVLRVMSVCKCTVSKVHQFPILPRFTGAMLEQLRALLMVVDQEEHRTIEEYTRLLAHDRFAHKMDPLDHAFPDFEQAKRCVEFILSDRDIHSDGNREYVFSPGVRRFLSMSRNSSGFRLIQCTGGYIGVTAAPVQPYDEVHFVLGCSTPLLLRPRGDCQYRVVGSCFVPGLSFGEAFLGPLPDNVVPTQKFDERFGRHVLAYKNVISGEIFYDDPRLESLPIQLDLEEFRRRLQYNPLAMLYIKPEALKVCGVDLNCIDLV</sequence>
<accession>A0AAX6ML41</accession>
<dbReference type="InterPro" id="IPR052895">
    <property type="entry name" value="HetReg/Transcr_Mod"/>
</dbReference>